<dbReference type="Gene3D" id="1.25.40.10">
    <property type="entry name" value="Tetratricopeptide repeat domain"/>
    <property type="match status" value="1"/>
</dbReference>
<dbReference type="EMBL" id="JAFKCZ010000006">
    <property type="protein sequence ID" value="MBN7796749.1"/>
    <property type="molecule type" value="Genomic_DNA"/>
</dbReference>
<protein>
    <recommendedName>
        <fullName evidence="4">Tetratricopeptide repeat protein</fullName>
    </recommendedName>
</protein>
<proteinExistence type="predicted"/>
<keyword evidence="1" id="KW-0732">Signal</keyword>
<accession>A0A939DET5</accession>
<comment type="caution">
    <text evidence="2">The sequence shown here is derived from an EMBL/GenBank/DDBJ whole genome shotgun (WGS) entry which is preliminary data.</text>
</comment>
<evidence type="ECO:0008006" key="4">
    <source>
        <dbReference type="Google" id="ProtNLM"/>
    </source>
</evidence>
<dbReference type="SUPFAM" id="SSF48452">
    <property type="entry name" value="TPR-like"/>
    <property type="match status" value="1"/>
</dbReference>
<feature type="chain" id="PRO_5037473932" description="Tetratricopeptide repeat protein" evidence="1">
    <location>
        <begin position="22"/>
        <end position="213"/>
    </location>
</feature>
<evidence type="ECO:0000313" key="2">
    <source>
        <dbReference type="EMBL" id="MBN7796749.1"/>
    </source>
</evidence>
<name>A0A939DET5_9GAMM</name>
<dbReference type="InterPro" id="IPR011990">
    <property type="entry name" value="TPR-like_helical_dom_sf"/>
</dbReference>
<reference evidence="2" key="1">
    <citation type="submission" date="2021-02" db="EMBL/GenBank/DDBJ databases">
        <title>PHA producing bacteria isolated from coastal sediment in Guangdong, Shenzhen.</title>
        <authorList>
            <person name="Zheng W."/>
            <person name="Yu S."/>
            <person name="Huang Y."/>
        </authorList>
    </citation>
    <scope>NUCLEOTIDE SEQUENCE</scope>
    <source>
        <strain evidence="2">TN14-10</strain>
    </source>
</reference>
<feature type="signal peptide" evidence="1">
    <location>
        <begin position="1"/>
        <end position="21"/>
    </location>
</feature>
<gene>
    <name evidence="2" type="ORF">JYP50_09115</name>
</gene>
<evidence type="ECO:0000256" key="1">
    <source>
        <dbReference type="SAM" id="SignalP"/>
    </source>
</evidence>
<organism evidence="2 3">
    <name type="scientific">Parahaliea mediterranea</name>
    <dbReference type="NCBI Taxonomy" id="651086"/>
    <lineage>
        <taxon>Bacteria</taxon>
        <taxon>Pseudomonadati</taxon>
        <taxon>Pseudomonadota</taxon>
        <taxon>Gammaproteobacteria</taxon>
        <taxon>Cellvibrionales</taxon>
        <taxon>Halieaceae</taxon>
        <taxon>Parahaliea</taxon>
    </lineage>
</organism>
<dbReference type="AlphaFoldDB" id="A0A939DET5"/>
<keyword evidence="3" id="KW-1185">Reference proteome</keyword>
<sequence length="213" mass="23010">MQNRIMGLLLGLCVIASGAAAQDGARVAAESVRARWEHANFELRGDAQRAALKALTEDCDGVARARDAGAALLTWCGISYSSYAGVKGGLGALGAAKEARRLLERAVSIERGAVNGAALCSLGTLYAKVPGWPLGFGSDDKAERYLTEALQVAPSDIDNNYFMADFLYAEQREPEARHYLERARHAAQRPGREIADRGRQAEIRSLLARINHQ</sequence>
<dbReference type="RefSeq" id="WP_206560201.1">
    <property type="nucleotide sequence ID" value="NZ_JAFKCZ010000006.1"/>
</dbReference>
<evidence type="ECO:0000313" key="3">
    <source>
        <dbReference type="Proteomes" id="UP000664303"/>
    </source>
</evidence>
<dbReference type="Proteomes" id="UP000664303">
    <property type="component" value="Unassembled WGS sequence"/>
</dbReference>